<dbReference type="RefSeq" id="WP_227259762.1">
    <property type="nucleotide sequence ID" value="NZ_BAAADU010000002.1"/>
</dbReference>
<protein>
    <submittedName>
        <fullName evidence="1">HAD-IIA family hydrolase</fullName>
    </submittedName>
</protein>
<dbReference type="NCBIfam" id="TIGR01460">
    <property type="entry name" value="HAD-SF-IIA"/>
    <property type="match status" value="1"/>
</dbReference>
<dbReference type="GeneID" id="68573178"/>
<dbReference type="PIRSF" id="PIRSF000915">
    <property type="entry name" value="PGP-type_phosphatase"/>
    <property type="match status" value="1"/>
</dbReference>
<keyword evidence="2" id="KW-1185">Reference proteome</keyword>
<accession>A0AAV3T2N4</accession>
<dbReference type="GO" id="GO:0005737">
    <property type="term" value="C:cytoplasm"/>
    <property type="evidence" value="ECO:0007669"/>
    <property type="project" value="TreeGrafter"/>
</dbReference>
<dbReference type="PANTHER" id="PTHR19288">
    <property type="entry name" value="4-NITROPHENYLPHOSPHATASE-RELATED"/>
    <property type="match status" value="1"/>
</dbReference>
<evidence type="ECO:0000313" key="1">
    <source>
        <dbReference type="EMBL" id="GAA0657075.1"/>
    </source>
</evidence>
<gene>
    <name evidence="1" type="ORF">GCM10009019_21430</name>
</gene>
<dbReference type="EMBL" id="BAAADU010000002">
    <property type="protein sequence ID" value="GAA0657075.1"/>
    <property type="molecule type" value="Genomic_DNA"/>
</dbReference>
<dbReference type="GO" id="GO:0016791">
    <property type="term" value="F:phosphatase activity"/>
    <property type="evidence" value="ECO:0007669"/>
    <property type="project" value="TreeGrafter"/>
</dbReference>
<sequence length="258" mass="27206">MTYSGVFVDLDGTVWRGRDPVPGVADAVRALRERGVPLVFVTNNTGVRRDDFHARLDALGIDPDAGEVVTAAWATAEYLAEYRPNASVHVMGQDVVADELAAAGLTVSESGTADVVVVGYDERVSMDRLTGALRAFGPGTDFVATNRDSTTPHEDGPMPGAGAFVAAVEEMTDHDPLVVGKPSTRMADVAADILGVPLDECLMVGDNLHTDVLMGDRAGMDTALVLTGVSDRADIETTDITPTHVLDSIADVPTLFEN</sequence>
<dbReference type="InterPro" id="IPR036412">
    <property type="entry name" value="HAD-like_sf"/>
</dbReference>
<reference evidence="1 2" key="1">
    <citation type="journal article" date="2019" name="Int. J. Syst. Evol. Microbiol.">
        <title>The Global Catalogue of Microorganisms (GCM) 10K type strain sequencing project: providing services to taxonomists for standard genome sequencing and annotation.</title>
        <authorList>
            <consortium name="The Broad Institute Genomics Platform"/>
            <consortium name="The Broad Institute Genome Sequencing Center for Infectious Disease"/>
            <person name="Wu L."/>
            <person name="Ma J."/>
        </authorList>
    </citation>
    <scope>NUCLEOTIDE SEQUENCE [LARGE SCALE GENOMIC DNA]</scope>
    <source>
        <strain evidence="1 2">JCM 16327</strain>
    </source>
</reference>
<comment type="caution">
    <text evidence="1">The sequence shown here is derived from an EMBL/GenBank/DDBJ whole genome shotgun (WGS) entry which is preliminary data.</text>
</comment>
<evidence type="ECO:0000313" key="2">
    <source>
        <dbReference type="Proteomes" id="UP001500194"/>
    </source>
</evidence>
<proteinExistence type="predicted"/>
<dbReference type="Proteomes" id="UP001500194">
    <property type="component" value="Unassembled WGS sequence"/>
</dbReference>
<dbReference type="PANTHER" id="PTHR19288:SF46">
    <property type="entry name" value="HALOACID DEHALOGENASE-LIKE HYDROLASE DOMAIN-CONTAINING PROTEIN 2"/>
    <property type="match status" value="1"/>
</dbReference>
<dbReference type="Gene3D" id="3.40.50.1000">
    <property type="entry name" value="HAD superfamily/HAD-like"/>
    <property type="match status" value="2"/>
</dbReference>
<dbReference type="Pfam" id="PF13242">
    <property type="entry name" value="Hydrolase_like"/>
    <property type="match status" value="1"/>
</dbReference>
<organism evidence="1 2">
    <name type="scientific">Salarchaeum japonicum</name>
    <dbReference type="NCBI Taxonomy" id="555573"/>
    <lineage>
        <taxon>Archaea</taxon>
        <taxon>Methanobacteriati</taxon>
        <taxon>Methanobacteriota</taxon>
        <taxon>Stenosarchaea group</taxon>
        <taxon>Halobacteria</taxon>
        <taxon>Halobacteriales</taxon>
        <taxon>Halobacteriaceae</taxon>
    </lineage>
</organism>
<dbReference type="InterPro" id="IPR023214">
    <property type="entry name" value="HAD_sf"/>
</dbReference>
<dbReference type="AlphaFoldDB" id="A0AAV3T2N4"/>
<dbReference type="InterPro" id="IPR006357">
    <property type="entry name" value="HAD-SF_hydro_IIA"/>
</dbReference>
<name>A0AAV3T2N4_9EURY</name>
<keyword evidence="1" id="KW-0378">Hydrolase</keyword>
<dbReference type="Pfam" id="PF13344">
    <property type="entry name" value="Hydrolase_6"/>
    <property type="match status" value="1"/>
</dbReference>
<dbReference type="SUPFAM" id="SSF56784">
    <property type="entry name" value="HAD-like"/>
    <property type="match status" value="1"/>
</dbReference>